<dbReference type="InterPro" id="IPR036412">
    <property type="entry name" value="HAD-like_sf"/>
</dbReference>
<proteinExistence type="predicted"/>
<evidence type="ECO:0000256" key="2">
    <source>
        <dbReference type="ARBA" id="ARBA00022801"/>
    </source>
</evidence>
<evidence type="ECO:0000256" key="1">
    <source>
        <dbReference type="ARBA" id="ARBA00022723"/>
    </source>
</evidence>
<reference evidence="4" key="1">
    <citation type="submission" date="2021-06" db="EMBL/GenBank/DDBJ databases">
        <title>Emergence of genetically related NDM-1-producing Providencia rettgeri strains in Argentina.</title>
        <authorList>
            <person name="Pasteran F."/>
            <person name="Meo A."/>
            <person name="Gomez S."/>
            <person name="Derdoy L."/>
            <person name="Albronoz E."/>
            <person name="Faccone D."/>
            <person name="Guerriero L."/>
            <person name="Archuby D."/>
            <person name="Tarzia A."/>
            <person name="Lopez M."/>
            <person name="Corso A."/>
        </authorList>
    </citation>
    <scope>NUCLEOTIDE SEQUENCE</scope>
    <source>
        <strain evidence="4">PreM15628</strain>
    </source>
</reference>
<dbReference type="EMBL" id="CP076405">
    <property type="protein sequence ID" value="QWQ18931.2"/>
    <property type="molecule type" value="Genomic_DNA"/>
</dbReference>
<dbReference type="GO" id="GO:0005829">
    <property type="term" value="C:cytosol"/>
    <property type="evidence" value="ECO:0007669"/>
    <property type="project" value="TreeGrafter"/>
</dbReference>
<dbReference type="GO" id="GO:0000287">
    <property type="term" value="F:magnesium ion binding"/>
    <property type="evidence" value="ECO:0007669"/>
    <property type="project" value="TreeGrafter"/>
</dbReference>
<protein>
    <submittedName>
        <fullName evidence="4">HAD-IIB family hydrolase</fullName>
    </submittedName>
</protein>
<dbReference type="SUPFAM" id="SSF56784">
    <property type="entry name" value="HAD-like"/>
    <property type="match status" value="1"/>
</dbReference>
<evidence type="ECO:0000259" key="3">
    <source>
        <dbReference type="Pfam" id="PF05116"/>
    </source>
</evidence>
<dbReference type="SFLD" id="SFLDS00003">
    <property type="entry name" value="Haloacid_Dehalogenase"/>
    <property type="match status" value="1"/>
</dbReference>
<feature type="domain" description="Sucrose phosphatase-like" evidence="3">
    <location>
        <begin position="20"/>
        <end position="257"/>
    </location>
</feature>
<dbReference type="SFLD" id="SFLDG01141">
    <property type="entry name" value="C2.B.1:_Sucrose_Phosphatase_Li"/>
    <property type="match status" value="1"/>
</dbReference>
<dbReference type="InterPro" id="IPR023214">
    <property type="entry name" value="HAD_sf"/>
</dbReference>
<keyword evidence="1" id="KW-0479">Metal-binding</keyword>
<dbReference type="AlphaFoldDB" id="A0AAJ4NEL0"/>
<evidence type="ECO:0000313" key="4">
    <source>
        <dbReference type="EMBL" id="QWQ18931.2"/>
    </source>
</evidence>
<dbReference type="SFLD" id="SFLDG01140">
    <property type="entry name" value="C2.B:_Phosphomannomutase_and_P"/>
    <property type="match status" value="1"/>
</dbReference>
<keyword evidence="2 4" id="KW-0378">Hydrolase</keyword>
<evidence type="ECO:0000313" key="5">
    <source>
        <dbReference type="Proteomes" id="UP000682358"/>
    </source>
</evidence>
<dbReference type="PANTHER" id="PTHR10000:SF57">
    <property type="entry name" value="KANOSAMINE-6-PHOSPHATE PHOSPHATASE"/>
    <property type="match status" value="1"/>
</dbReference>
<dbReference type="GO" id="GO:0016791">
    <property type="term" value="F:phosphatase activity"/>
    <property type="evidence" value="ECO:0007669"/>
    <property type="project" value="UniProtKB-ARBA"/>
</dbReference>
<name>A0AAJ4NEL0_PRORE</name>
<dbReference type="InterPro" id="IPR006380">
    <property type="entry name" value="SPP-like_dom"/>
</dbReference>
<organism evidence="4 5">
    <name type="scientific">Providencia rettgeri</name>
    <dbReference type="NCBI Taxonomy" id="587"/>
    <lineage>
        <taxon>Bacteria</taxon>
        <taxon>Pseudomonadati</taxon>
        <taxon>Pseudomonadota</taxon>
        <taxon>Gammaproteobacteria</taxon>
        <taxon>Enterobacterales</taxon>
        <taxon>Morganellaceae</taxon>
        <taxon>Providencia</taxon>
    </lineage>
</organism>
<dbReference type="NCBIfam" id="TIGR01484">
    <property type="entry name" value="HAD-SF-IIB"/>
    <property type="match status" value="1"/>
</dbReference>
<dbReference type="Gene3D" id="3.30.70.1410">
    <property type="entry name" value="yhjk (haloacid dehalogenase-like hydrolase protein) domain"/>
    <property type="match status" value="1"/>
</dbReference>
<accession>A0AAJ4NEL0</accession>
<dbReference type="Proteomes" id="UP000682358">
    <property type="component" value="Chromosome"/>
</dbReference>
<dbReference type="PANTHER" id="PTHR10000">
    <property type="entry name" value="PHOSPHOSERINE PHOSPHATASE"/>
    <property type="match status" value="1"/>
</dbReference>
<sequence>MTILNKDWPVEFPLPTVIRTIVCCDLDETYIPSDTEKKALGGVELLESYITSHAEEKGILAGWITGTNLDSAWRKSRDYISRSPHFICCSLGTEFYWIKNGRLKPSETWAERIRRSGYSLQNVNILVRILMGKGMPLQRQPEDYQGPFKVSYYYPEGASMAVDFATIQALADERGIRVVFTRCNPAAGDPPDCYDVEFIPLCCGKDQAVSFLMEETALPKEAIIAFGDSANDFAMFAQAGRGYLVGNADPFAIRQYGSSLNAAYCHGILNVLKELQGWSSEL</sequence>
<gene>
    <name evidence="4" type="ORF">KOF27_09620</name>
</gene>
<dbReference type="Pfam" id="PF05116">
    <property type="entry name" value="S6PP"/>
    <property type="match status" value="1"/>
</dbReference>
<dbReference type="InterPro" id="IPR006379">
    <property type="entry name" value="HAD-SF_hydro_IIB"/>
</dbReference>
<dbReference type="Gene3D" id="3.40.50.1000">
    <property type="entry name" value="HAD superfamily/HAD-like"/>
    <property type="match status" value="1"/>
</dbReference>